<feature type="non-terminal residue" evidence="2">
    <location>
        <position position="1"/>
    </location>
</feature>
<dbReference type="InterPro" id="IPR011990">
    <property type="entry name" value="TPR-like_helical_dom_sf"/>
</dbReference>
<feature type="domain" description="CHAT" evidence="1">
    <location>
        <begin position="400"/>
        <end position="706"/>
    </location>
</feature>
<gene>
    <name evidence="2" type="ORF">SODALDRAFT_279961</name>
</gene>
<dbReference type="STRING" id="1314773.A0A3N2PRI3"/>
<dbReference type="EMBL" id="ML119057">
    <property type="protein sequence ID" value="ROT37123.1"/>
    <property type="molecule type" value="Genomic_DNA"/>
</dbReference>
<name>A0A3N2PRI3_SODAK</name>
<dbReference type="InterPro" id="IPR024983">
    <property type="entry name" value="CHAT_dom"/>
</dbReference>
<sequence length="707" mass="77446">QQYSRTGIRQHIDHAVSIAQLSVTLVADDDNWAARMNNLGCMLQSRYERTGATADLEEAIGVARQAVEATPDNHPDRATCLNNLGNKLQSRYERTRATADLEEAIGVARQASVEATPDDHPNRAGWLNNLGSVLAYRYERTGATADLEEAIDCFRQTWNLATAIPFRRIYAAIRLLRLYTLRTNFDEAIRIGKGAIHLLPTVNTKLLSSDDQQHVISTFAGLAASLCSLLLATNQVEEALRYLEEGRAVILSNLLDARSDASVVAGAHPDLAHRFEELRQEINAPLHEHGPAVEREQRISRRRQAILDFEACVQQIRTKPGHERFMMGLTAAEMRRCAAGGSIVVVNVSSFRSDAIIITPTIVKAVPLARLSASDAQKWLGKEWSTKKSQRAKSNKEYLAYLAWLWALCVEQVLNDIRILQGVQGSELPRVWWVGSGLASSMPFHAAGIHRRGSTTTAYHRAISSYAPSIKTLAHARIRADNPKTSGSLLLVTMPTTPAREGEKAPPDLPGVAAEKDIMLGVTKGHLAAEHMEGPSVDDVLGALSRCSVAHFACHGSSDPVDPSQSGLILQRPRDAAPDSAGAAGLVQDRLSVGRMSEVSLRNARLAYLSACSTAQNKSDRLSDEVIHVVSGFQVAGFPHVVGCLWPSNDRTCVEVASRFYSRLFGQESRWRDDTVASALRDAVMEVMEDGELEAPLNWAPYVHYGP</sequence>
<dbReference type="PANTHER" id="PTHR19959:SF119">
    <property type="entry name" value="FUNGAL LIPASE-LIKE DOMAIN-CONTAINING PROTEIN"/>
    <property type="match status" value="1"/>
</dbReference>
<proteinExistence type="predicted"/>
<dbReference type="Pfam" id="PF13374">
    <property type="entry name" value="TPR_10"/>
    <property type="match status" value="3"/>
</dbReference>
<reference evidence="2 3" key="1">
    <citation type="journal article" date="2018" name="Mol. Ecol.">
        <title>The obligate alkalophilic soda-lake fungus Sodiomyces alkalinus has shifted to a protein diet.</title>
        <authorList>
            <person name="Grum-Grzhimaylo A.A."/>
            <person name="Falkoski D.L."/>
            <person name="van den Heuvel J."/>
            <person name="Valero-Jimenez C.A."/>
            <person name="Min B."/>
            <person name="Choi I.G."/>
            <person name="Lipzen A."/>
            <person name="Daum C.G."/>
            <person name="Aanen D.K."/>
            <person name="Tsang A."/>
            <person name="Henrissat B."/>
            <person name="Bilanenko E.N."/>
            <person name="de Vries R.P."/>
            <person name="van Kan J.A.L."/>
            <person name="Grigoriev I.V."/>
            <person name="Debets A.J.M."/>
        </authorList>
    </citation>
    <scope>NUCLEOTIDE SEQUENCE [LARGE SCALE GENOMIC DNA]</scope>
    <source>
        <strain evidence="2 3">F11</strain>
    </source>
</reference>
<protein>
    <recommendedName>
        <fullName evidence="1">CHAT domain-containing protein</fullName>
    </recommendedName>
</protein>
<organism evidence="2 3">
    <name type="scientific">Sodiomyces alkalinus (strain CBS 110278 / VKM F-3762 / F11)</name>
    <name type="common">Alkaliphilic filamentous fungus</name>
    <dbReference type="NCBI Taxonomy" id="1314773"/>
    <lineage>
        <taxon>Eukaryota</taxon>
        <taxon>Fungi</taxon>
        <taxon>Dikarya</taxon>
        <taxon>Ascomycota</taxon>
        <taxon>Pezizomycotina</taxon>
        <taxon>Sordariomycetes</taxon>
        <taxon>Hypocreomycetidae</taxon>
        <taxon>Glomerellales</taxon>
        <taxon>Plectosphaerellaceae</taxon>
        <taxon>Sodiomyces</taxon>
    </lineage>
</organism>
<dbReference type="Gene3D" id="1.25.40.10">
    <property type="entry name" value="Tetratricopeptide repeat domain"/>
    <property type="match status" value="1"/>
</dbReference>
<dbReference type="Proteomes" id="UP000272025">
    <property type="component" value="Unassembled WGS sequence"/>
</dbReference>
<evidence type="ECO:0000313" key="3">
    <source>
        <dbReference type="Proteomes" id="UP000272025"/>
    </source>
</evidence>
<keyword evidence="3" id="KW-1185">Reference proteome</keyword>
<dbReference type="AlphaFoldDB" id="A0A3N2PRI3"/>
<dbReference type="GeneID" id="39576682"/>
<dbReference type="PANTHER" id="PTHR19959">
    <property type="entry name" value="KINESIN LIGHT CHAIN"/>
    <property type="match status" value="1"/>
</dbReference>
<accession>A0A3N2PRI3</accession>
<evidence type="ECO:0000313" key="2">
    <source>
        <dbReference type="EMBL" id="ROT37123.1"/>
    </source>
</evidence>
<dbReference type="OrthoDB" id="9991317at2759"/>
<dbReference type="RefSeq" id="XP_028464929.1">
    <property type="nucleotide sequence ID" value="XM_028608204.1"/>
</dbReference>
<dbReference type="SUPFAM" id="SSF48452">
    <property type="entry name" value="TPR-like"/>
    <property type="match status" value="1"/>
</dbReference>
<evidence type="ECO:0000259" key="1">
    <source>
        <dbReference type="Pfam" id="PF12770"/>
    </source>
</evidence>
<dbReference type="Pfam" id="PF12770">
    <property type="entry name" value="CHAT"/>
    <property type="match status" value="1"/>
</dbReference>